<dbReference type="Pfam" id="PF00096">
    <property type="entry name" value="zf-C2H2"/>
    <property type="match status" value="3"/>
</dbReference>
<comment type="similarity">
    <text evidence="2">Belongs to the krueppel C2H2-type zinc-finger protein family.</text>
</comment>
<organism evidence="14 15">
    <name type="scientific">Macrostomum lignano</name>
    <dbReference type="NCBI Taxonomy" id="282301"/>
    <lineage>
        <taxon>Eukaryota</taxon>
        <taxon>Metazoa</taxon>
        <taxon>Spiralia</taxon>
        <taxon>Lophotrochozoa</taxon>
        <taxon>Platyhelminthes</taxon>
        <taxon>Rhabditophora</taxon>
        <taxon>Macrostomorpha</taxon>
        <taxon>Macrostomida</taxon>
        <taxon>Macrostomidae</taxon>
        <taxon>Macrostomum</taxon>
    </lineage>
</organism>
<keyword evidence="3" id="KW-0479">Metal-binding</keyword>
<dbReference type="InterPro" id="IPR036236">
    <property type="entry name" value="Znf_C2H2_sf"/>
</dbReference>
<dbReference type="GO" id="GO:0005634">
    <property type="term" value="C:nucleus"/>
    <property type="evidence" value="ECO:0007669"/>
    <property type="project" value="UniProtKB-SubCell"/>
</dbReference>
<dbReference type="SMART" id="SM00355">
    <property type="entry name" value="ZnF_C2H2"/>
    <property type="match status" value="3"/>
</dbReference>
<evidence type="ECO:0000259" key="13">
    <source>
        <dbReference type="PROSITE" id="PS50157"/>
    </source>
</evidence>
<feature type="domain" description="C2H2-type" evidence="13">
    <location>
        <begin position="183"/>
        <end position="210"/>
    </location>
</feature>
<keyword evidence="6" id="KW-0862">Zinc</keyword>
<proteinExistence type="inferred from homology"/>
<evidence type="ECO:0000256" key="6">
    <source>
        <dbReference type="ARBA" id="ARBA00022833"/>
    </source>
</evidence>
<evidence type="ECO:0000313" key="14">
    <source>
        <dbReference type="Proteomes" id="UP000095280"/>
    </source>
</evidence>
<keyword evidence="5 11" id="KW-0863">Zinc-finger</keyword>
<dbReference type="PROSITE" id="PS50157">
    <property type="entry name" value="ZINC_FINGER_C2H2_2"/>
    <property type="match status" value="3"/>
</dbReference>
<dbReference type="InterPro" id="IPR013087">
    <property type="entry name" value="Znf_C2H2_type"/>
</dbReference>
<dbReference type="GO" id="GO:0000978">
    <property type="term" value="F:RNA polymerase II cis-regulatory region sequence-specific DNA binding"/>
    <property type="evidence" value="ECO:0007669"/>
    <property type="project" value="TreeGrafter"/>
</dbReference>
<protein>
    <submittedName>
        <fullName evidence="15">Zinc finger protein</fullName>
    </submittedName>
</protein>
<evidence type="ECO:0000256" key="9">
    <source>
        <dbReference type="ARBA" id="ARBA00023163"/>
    </source>
</evidence>
<evidence type="ECO:0000256" key="3">
    <source>
        <dbReference type="ARBA" id="ARBA00022723"/>
    </source>
</evidence>
<feature type="region of interest" description="Disordered" evidence="12">
    <location>
        <begin position="144"/>
        <end position="178"/>
    </location>
</feature>
<dbReference type="SUPFAM" id="SSF57667">
    <property type="entry name" value="beta-beta-alpha zinc fingers"/>
    <property type="match status" value="2"/>
</dbReference>
<evidence type="ECO:0000256" key="2">
    <source>
        <dbReference type="ARBA" id="ARBA00006991"/>
    </source>
</evidence>
<dbReference type="GO" id="GO:0000981">
    <property type="term" value="F:DNA-binding transcription factor activity, RNA polymerase II-specific"/>
    <property type="evidence" value="ECO:0007669"/>
    <property type="project" value="TreeGrafter"/>
</dbReference>
<feature type="domain" description="C2H2-type" evidence="13">
    <location>
        <begin position="239"/>
        <end position="262"/>
    </location>
</feature>
<evidence type="ECO:0000256" key="1">
    <source>
        <dbReference type="ARBA" id="ARBA00004123"/>
    </source>
</evidence>
<keyword evidence="8" id="KW-0238">DNA-binding</keyword>
<evidence type="ECO:0000313" key="15">
    <source>
        <dbReference type="WBParaSite" id="maker-uti_cns_0005952-snap-gene-0.6-mRNA-1"/>
    </source>
</evidence>
<dbReference type="AlphaFoldDB" id="A0A1I8HFA4"/>
<keyword evidence="14" id="KW-1185">Reference proteome</keyword>
<feature type="compositionally biased region" description="Acidic residues" evidence="12">
    <location>
        <begin position="85"/>
        <end position="96"/>
    </location>
</feature>
<accession>A0A1I8HFA4</accession>
<comment type="subcellular location">
    <subcellularLocation>
        <location evidence="1">Nucleus</location>
    </subcellularLocation>
</comment>
<dbReference type="PROSITE" id="PS00028">
    <property type="entry name" value="ZINC_FINGER_C2H2_1"/>
    <property type="match status" value="3"/>
</dbReference>
<reference evidence="15" key="1">
    <citation type="submission" date="2016-11" db="UniProtKB">
        <authorList>
            <consortium name="WormBaseParasite"/>
        </authorList>
    </citation>
    <scope>IDENTIFICATION</scope>
</reference>
<evidence type="ECO:0000256" key="12">
    <source>
        <dbReference type="SAM" id="MobiDB-lite"/>
    </source>
</evidence>
<evidence type="ECO:0000256" key="5">
    <source>
        <dbReference type="ARBA" id="ARBA00022771"/>
    </source>
</evidence>
<dbReference type="WBParaSite" id="maker-uti_cns_0005952-snap-gene-0.6-mRNA-1">
    <property type="protein sequence ID" value="maker-uti_cns_0005952-snap-gene-0.6-mRNA-1"/>
    <property type="gene ID" value="maker-uti_cns_0005952-snap-gene-0.6"/>
</dbReference>
<evidence type="ECO:0000256" key="10">
    <source>
        <dbReference type="ARBA" id="ARBA00023242"/>
    </source>
</evidence>
<dbReference type="GO" id="GO:0008270">
    <property type="term" value="F:zinc ion binding"/>
    <property type="evidence" value="ECO:0007669"/>
    <property type="project" value="UniProtKB-KW"/>
</dbReference>
<keyword evidence="7" id="KW-0805">Transcription regulation</keyword>
<keyword evidence="10" id="KW-0539">Nucleus</keyword>
<feature type="region of interest" description="Disordered" evidence="12">
    <location>
        <begin position="85"/>
        <end position="104"/>
    </location>
</feature>
<evidence type="ECO:0000256" key="7">
    <source>
        <dbReference type="ARBA" id="ARBA00023015"/>
    </source>
</evidence>
<keyword evidence="9" id="KW-0804">Transcription</keyword>
<dbReference type="Proteomes" id="UP000095280">
    <property type="component" value="Unplaced"/>
</dbReference>
<sequence>MVIDRGTSSSITGAVFYCLFLSDTSHKLVYVLFVKFSKVITTNSEQMTLRISARLRTMAQLQSCPVSSSINSWPAVSCAALFMTDSEDSSDEEEENSASLEEDGRPEQVDLRNFIIYSPEIEQQQQQQQPKQKAALLKQMPAPTAAPKLTGGLIKPTGHRPPGRPPSKTPGKRKHRAEHLREHRCEYCGRTFSRRWALKVHALGHTGDKPHKCSVCGRGFSRQSNLATHMRVHAGSKPFKCNLCGKKFSQSGSMTRHLNRTHIQWQRSTSY</sequence>
<feature type="domain" description="C2H2-type" evidence="13">
    <location>
        <begin position="211"/>
        <end position="238"/>
    </location>
</feature>
<evidence type="ECO:0000256" key="4">
    <source>
        <dbReference type="ARBA" id="ARBA00022737"/>
    </source>
</evidence>
<dbReference type="FunFam" id="3.30.160.60:FF:001010">
    <property type="entry name" value="zinc finger protein 64 isoform X3"/>
    <property type="match status" value="1"/>
</dbReference>
<dbReference type="PANTHER" id="PTHR23235:SF120">
    <property type="entry name" value="KRUPPEL-LIKE FACTOR 15"/>
    <property type="match status" value="1"/>
</dbReference>
<name>A0A1I8HFA4_9PLAT</name>
<evidence type="ECO:0000256" key="11">
    <source>
        <dbReference type="PROSITE-ProRule" id="PRU00042"/>
    </source>
</evidence>
<dbReference type="Gene3D" id="3.30.160.60">
    <property type="entry name" value="Classic Zinc Finger"/>
    <property type="match status" value="3"/>
</dbReference>
<keyword evidence="4" id="KW-0677">Repeat</keyword>
<dbReference type="FunFam" id="3.30.160.60:FF:000176">
    <property type="entry name" value="zinc finger protein 70"/>
    <property type="match status" value="1"/>
</dbReference>
<evidence type="ECO:0000256" key="8">
    <source>
        <dbReference type="ARBA" id="ARBA00023125"/>
    </source>
</evidence>
<dbReference type="PANTHER" id="PTHR23235">
    <property type="entry name" value="KRUEPPEL-LIKE TRANSCRIPTION FACTOR"/>
    <property type="match status" value="1"/>
</dbReference>